<comment type="caution">
    <text evidence="1">The sequence shown here is derived from an EMBL/GenBank/DDBJ whole genome shotgun (WGS) entry which is preliminary data.</text>
</comment>
<organism evidence="1 2">
    <name type="scientific">Macrococcus bovicus</name>
    <dbReference type="NCBI Taxonomy" id="69968"/>
    <lineage>
        <taxon>Bacteria</taxon>
        <taxon>Bacillati</taxon>
        <taxon>Bacillota</taxon>
        <taxon>Bacilli</taxon>
        <taxon>Bacillales</taxon>
        <taxon>Staphylococcaceae</taxon>
        <taxon>Macrococcus</taxon>
    </lineage>
</organism>
<gene>
    <name evidence="1" type="ORF">ERX55_03910</name>
</gene>
<evidence type="ECO:0000313" key="2">
    <source>
        <dbReference type="Proteomes" id="UP000294843"/>
    </source>
</evidence>
<protein>
    <recommendedName>
        <fullName evidence="3">DUF4309 domain-containing protein</fullName>
    </recommendedName>
</protein>
<proteinExistence type="predicted"/>
<dbReference type="AlphaFoldDB" id="A0A4R6C0Y7"/>
<evidence type="ECO:0000313" key="1">
    <source>
        <dbReference type="EMBL" id="TDM14570.1"/>
    </source>
</evidence>
<dbReference type="Proteomes" id="UP000294843">
    <property type="component" value="Unassembled WGS sequence"/>
</dbReference>
<dbReference type="RefSeq" id="WP_165983696.1">
    <property type="nucleotide sequence ID" value="NZ_SCWF01000003.1"/>
</dbReference>
<name>A0A4R6C0Y7_9STAP</name>
<dbReference type="EMBL" id="SCWF01000003">
    <property type="protein sequence ID" value="TDM14570.1"/>
    <property type="molecule type" value="Genomic_DNA"/>
</dbReference>
<keyword evidence="2" id="KW-1185">Reference proteome</keyword>
<sequence>MTSPEFHDYFFFENHTNDFADIKAGMTIDEIADIYGRPTEDGQDGHQGGYYKFGDIAVSMINPTDKIAINPSRKISKDQVLELYGEPTEQSNEEPMGDMFIYNTNPTNGYQTRIMFDGSGYVSAMLNEPEEL</sequence>
<accession>A0A4R6C0Y7</accession>
<reference evidence="1 2" key="1">
    <citation type="submission" date="2019-01" db="EMBL/GenBank/DDBJ databases">
        <title>Draft genome sequences of the type strains of six Macrococcus species.</title>
        <authorList>
            <person name="Mazhar S."/>
            <person name="Altermann E."/>
            <person name="Hill C."/>
            <person name="Mcauliffe O."/>
        </authorList>
    </citation>
    <scope>NUCLEOTIDE SEQUENCE [LARGE SCALE GENOMIC DNA]</scope>
    <source>
        <strain evidence="1 2">ATCC 51825</strain>
    </source>
</reference>
<evidence type="ECO:0008006" key="3">
    <source>
        <dbReference type="Google" id="ProtNLM"/>
    </source>
</evidence>